<feature type="chain" id="PRO_5047391182" evidence="1">
    <location>
        <begin position="30"/>
        <end position="264"/>
    </location>
</feature>
<keyword evidence="3" id="KW-1185">Reference proteome</keyword>
<organism evidence="2 3">
    <name type="scientific">Hymenobacter canadensis</name>
    <dbReference type="NCBI Taxonomy" id="2999067"/>
    <lineage>
        <taxon>Bacteria</taxon>
        <taxon>Pseudomonadati</taxon>
        <taxon>Bacteroidota</taxon>
        <taxon>Cytophagia</taxon>
        <taxon>Cytophagales</taxon>
        <taxon>Hymenobacteraceae</taxon>
        <taxon>Hymenobacter</taxon>
    </lineage>
</organism>
<keyword evidence="1" id="KW-0732">Signal</keyword>
<dbReference type="InterPro" id="IPR019619">
    <property type="entry name" value="DUF2490"/>
</dbReference>
<dbReference type="Proteomes" id="UP001211005">
    <property type="component" value="Chromosome"/>
</dbReference>
<name>A0ABY7LJ47_9BACT</name>
<dbReference type="EMBL" id="CP114767">
    <property type="protein sequence ID" value="WBA40472.1"/>
    <property type="molecule type" value="Genomic_DNA"/>
</dbReference>
<evidence type="ECO:0000313" key="3">
    <source>
        <dbReference type="Proteomes" id="UP001211005"/>
    </source>
</evidence>
<feature type="signal peptide" evidence="1">
    <location>
        <begin position="1"/>
        <end position="29"/>
    </location>
</feature>
<sequence>MTSLLPVLSWKQMLAVLALTLAAGTAGYAQRPVSSPIAAPAGANTWLTFLSDARLSQRWGLHLDGQLRRAKDAYQPQQLARIGVNYHVAPALQLTAGYARASSYFYNDYASASPLPEHRLYQQVLLREDSGRVHTQHRYRLEQRWVRRPGDAQATYLNRMRYQLRLLVPLGNKGKLEPGTPYLAGADELFLGFGASAGRNFFEQNRAYLALGYQLTKAVAVEAGYQHQMVQPAAGYALRYNHTLQLALSFQPDLRRGLALASAL</sequence>
<accession>A0ABY7LJ47</accession>
<dbReference type="Pfam" id="PF10677">
    <property type="entry name" value="DUF2490"/>
    <property type="match status" value="1"/>
</dbReference>
<gene>
    <name evidence="2" type="ORF">O3303_11590</name>
</gene>
<evidence type="ECO:0000256" key="1">
    <source>
        <dbReference type="SAM" id="SignalP"/>
    </source>
</evidence>
<proteinExistence type="predicted"/>
<evidence type="ECO:0000313" key="2">
    <source>
        <dbReference type="EMBL" id="WBA40472.1"/>
    </source>
</evidence>
<protein>
    <submittedName>
        <fullName evidence="2">DUF2490 domain-containing protein</fullName>
    </submittedName>
</protein>
<dbReference type="RefSeq" id="WP_269558575.1">
    <property type="nucleotide sequence ID" value="NZ_CP114767.1"/>
</dbReference>
<reference evidence="2 3" key="1">
    <citation type="submission" date="2022-12" db="EMBL/GenBank/DDBJ databases">
        <title>Hymenobacter canadensis sp. nov. isolated from lake water of the Cambridge Bay, Canada.</title>
        <authorList>
            <person name="Kim W.H."/>
            <person name="Lee Y.M."/>
        </authorList>
    </citation>
    <scope>NUCLEOTIDE SEQUENCE [LARGE SCALE GENOMIC DNA]</scope>
    <source>
        <strain evidence="2 3">PAMC 29467</strain>
    </source>
</reference>